<reference evidence="10" key="1">
    <citation type="submission" date="2022-11" db="EMBL/GenBank/DDBJ databases">
        <authorList>
            <person name="Petersen C."/>
        </authorList>
    </citation>
    <scope>NUCLEOTIDE SEQUENCE</scope>
    <source>
        <strain evidence="10">IBT 23319</strain>
    </source>
</reference>
<evidence type="ECO:0000256" key="7">
    <source>
        <dbReference type="SAM" id="MobiDB-lite"/>
    </source>
</evidence>
<organism evidence="10 11">
    <name type="scientific">Penicillium citrinum</name>
    <dbReference type="NCBI Taxonomy" id="5077"/>
    <lineage>
        <taxon>Eukaryota</taxon>
        <taxon>Fungi</taxon>
        <taxon>Dikarya</taxon>
        <taxon>Ascomycota</taxon>
        <taxon>Pezizomycotina</taxon>
        <taxon>Eurotiomycetes</taxon>
        <taxon>Eurotiomycetidae</taxon>
        <taxon>Eurotiales</taxon>
        <taxon>Aspergillaceae</taxon>
        <taxon>Penicillium</taxon>
    </lineage>
</organism>
<sequence>MSEASSTPGELSNTGQPATPAQLNRSCESCRSLKVRCLPNPSTPNQCQRCAKGKKACVFVAPQRRRPRKRTDSRVAQLEKEMRMMRSLLKDRIREESEPESPEGSEGSREIEDDEMDFHDTLGSIPEGPASGSAAAAATTAERLLDYSPDFMTASPSFVGLQGEFSPDASKPPMEDVVDRGIISIDDAEQLVAFFIHELASFFPLVVLPSATTAAQLRQSKPILFLSVIAAASISINAGLANVLNREMIRLYAERFFIEGEKSLELVQALLVMIVFYFPPASPLKLQFYQYTHIASTMALEIGLATKRRVSKKKSDRRNSKYEPHDEHLAEQARTVLGCYHLSSTVAMKTRRPNLLQFNDWMSECVNHLERSPHRTDRHLAIWFELQRITDEAMSSFGLDDTSASSPLTESRVQAVLRWFDKRMDVWKKSTPNGMLTVPMILEYRSAVLAMYELGVGEGYRDPDAVKRRYFTLPPLEEGSTKPTLPPLSAIRIDINVKWMNAAQEMLDAVLTCSTDTMRRMPNIMYTRFGMAMTSLLKIHFSVRTGALGQVVTADAVNVVYYLDAMANKLGEASDGGKYMIPTRWYHVVAIKGRDWLDRLENRYTETDEGTIGTGTVPGMVSVSESPAAATESMHSSQLPGSQETGHLEHVAPATVDSFSVASGVAHMPSGMEGIRDGYVAMGNTGMWPMGGHGPAHEHSHGHGHGHAHGHNHFYHTMAGGYHQPSPSHPQVTMPPPFAYDPQRLAPQGGSMPGTGMELDGWLPDGSIFGMPPLPEF</sequence>
<keyword evidence="2" id="KW-0479">Metal-binding</keyword>
<keyword evidence="8" id="KW-1133">Transmembrane helix</keyword>
<dbReference type="Gene3D" id="4.10.240.10">
    <property type="entry name" value="Zn(2)-C6 fungal-type DNA-binding domain"/>
    <property type="match status" value="1"/>
</dbReference>
<dbReference type="InterPro" id="IPR036864">
    <property type="entry name" value="Zn2-C6_fun-type_DNA-bd_sf"/>
</dbReference>
<dbReference type="GO" id="GO:0000981">
    <property type="term" value="F:DNA-binding transcription factor activity, RNA polymerase II-specific"/>
    <property type="evidence" value="ECO:0007669"/>
    <property type="project" value="InterPro"/>
</dbReference>
<dbReference type="InterPro" id="IPR001138">
    <property type="entry name" value="Zn2Cys6_DnaBD"/>
</dbReference>
<keyword evidence="4" id="KW-0238">DNA-binding</keyword>
<dbReference type="GO" id="GO:0005634">
    <property type="term" value="C:nucleus"/>
    <property type="evidence" value="ECO:0007669"/>
    <property type="project" value="UniProtKB-SubCell"/>
</dbReference>
<comment type="subcellular location">
    <subcellularLocation>
        <location evidence="1">Nucleus</location>
    </subcellularLocation>
</comment>
<keyword evidence="11" id="KW-1185">Reference proteome</keyword>
<feature type="region of interest" description="Disordered" evidence="7">
    <location>
        <begin position="1"/>
        <end position="25"/>
    </location>
</feature>
<feature type="domain" description="Zn(2)-C6 fungal-type" evidence="9">
    <location>
        <begin position="26"/>
        <end position="59"/>
    </location>
</feature>
<keyword evidence="8" id="KW-0472">Membrane</keyword>
<dbReference type="SUPFAM" id="SSF57701">
    <property type="entry name" value="Zn2/Cys6 DNA-binding domain"/>
    <property type="match status" value="1"/>
</dbReference>
<dbReference type="CDD" id="cd00067">
    <property type="entry name" value="GAL4"/>
    <property type="match status" value="1"/>
</dbReference>
<keyword evidence="6" id="KW-0539">Nucleus</keyword>
<dbReference type="PANTHER" id="PTHR31845:SF39">
    <property type="entry name" value="TRANSCRIPTION FACTOR PBCR-RELATED"/>
    <property type="match status" value="1"/>
</dbReference>
<dbReference type="Proteomes" id="UP001147733">
    <property type="component" value="Unassembled WGS sequence"/>
</dbReference>
<proteinExistence type="predicted"/>
<comment type="caution">
    <text evidence="10">The sequence shown here is derived from an EMBL/GenBank/DDBJ whole genome shotgun (WGS) entry which is preliminary data.</text>
</comment>
<dbReference type="OrthoDB" id="3365636at2759"/>
<gene>
    <name evidence="10" type="ORF">N7469_006272</name>
</gene>
<dbReference type="InterPro" id="IPR051089">
    <property type="entry name" value="prtT"/>
</dbReference>
<dbReference type="GO" id="GO:0006351">
    <property type="term" value="P:DNA-templated transcription"/>
    <property type="evidence" value="ECO:0007669"/>
    <property type="project" value="InterPro"/>
</dbReference>
<evidence type="ECO:0000256" key="2">
    <source>
        <dbReference type="ARBA" id="ARBA00022723"/>
    </source>
</evidence>
<name>A0A9W9TNY3_PENCI</name>
<evidence type="ECO:0000313" key="11">
    <source>
        <dbReference type="Proteomes" id="UP001147733"/>
    </source>
</evidence>
<dbReference type="RefSeq" id="XP_056500428.1">
    <property type="nucleotide sequence ID" value="XM_056645190.1"/>
</dbReference>
<feature type="transmembrane region" description="Helical" evidence="8">
    <location>
        <begin position="264"/>
        <end position="282"/>
    </location>
</feature>
<evidence type="ECO:0000256" key="1">
    <source>
        <dbReference type="ARBA" id="ARBA00004123"/>
    </source>
</evidence>
<accession>A0A9W9TNY3</accession>
<dbReference type="PROSITE" id="PS50048">
    <property type="entry name" value="ZN2_CY6_FUNGAL_2"/>
    <property type="match status" value="1"/>
</dbReference>
<protein>
    <recommendedName>
        <fullName evidence="9">Zn(2)-C6 fungal-type domain-containing protein</fullName>
    </recommendedName>
</protein>
<keyword evidence="3" id="KW-0805">Transcription regulation</keyword>
<dbReference type="InterPro" id="IPR007219">
    <property type="entry name" value="XnlR_reg_dom"/>
</dbReference>
<dbReference type="SMART" id="SM00066">
    <property type="entry name" value="GAL4"/>
    <property type="match status" value="1"/>
</dbReference>
<dbReference type="Pfam" id="PF04082">
    <property type="entry name" value="Fungal_trans"/>
    <property type="match status" value="1"/>
</dbReference>
<dbReference type="PANTHER" id="PTHR31845">
    <property type="entry name" value="FINGER DOMAIN PROTEIN, PUTATIVE-RELATED"/>
    <property type="match status" value="1"/>
</dbReference>
<keyword evidence="8" id="KW-0812">Transmembrane</keyword>
<dbReference type="GO" id="GO:0000976">
    <property type="term" value="F:transcription cis-regulatory region binding"/>
    <property type="evidence" value="ECO:0007669"/>
    <property type="project" value="TreeGrafter"/>
</dbReference>
<dbReference type="GO" id="GO:0008270">
    <property type="term" value="F:zinc ion binding"/>
    <property type="evidence" value="ECO:0007669"/>
    <property type="project" value="InterPro"/>
</dbReference>
<evidence type="ECO:0000256" key="6">
    <source>
        <dbReference type="ARBA" id="ARBA00023242"/>
    </source>
</evidence>
<keyword evidence="5" id="KW-0804">Transcription</keyword>
<dbReference type="AlphaFoldDB" id="A0A9W9TNY3"/>
<evidence type="ECO:0000256" key="3">
    <source>
        <dbReference type="ARBA" id="ARBA00023015"/>
    </source>
</evidence>
<evidence type="ECO:0000256" key="5">
    <source>
        <dbReference type="ARBA" id="ARBA00023163"/>
    </source>
</evidence>
<feature type="region of interest" description="Disordered" evidence="7">
    <location>
        <begin position="89"/>
        <end position="112"/>
    </location>
</feature>
<evidence type="ECO:0000256" key="8">
    <source>
        <dbReference type="SAM" id="Phobius"/>
    </source>
</evidence>
<dbReference type="CDD" id="cd12148">
    <property type="entry name" value="fungal_TF_MHR"/>
    <property type="match status" value="1"/>
</dbReference>
<evidence type="ECO:0000259" key="9">
    <source>
        <dbReference type="PROSITE" id="PS50048"/>
    </source>
</evidence>
<dbReference type="PROSITE" id="PS00463">
    <property type="entry name" value="ZN2_CY6_FUNGAL_1"/>
    <property type="match status" value="1"/>
</dbReference>
<dbReference type="EMBL" id="JAPQKT010000005">
    <property type="protein sequence ID" value="KAJ5231684.1"/>
    <property type="molecule type" value="Genomic_DNA"/>
</dbReference>
<dbReference type="GeneID" id="81384357"/>
<feature type="transmembrane region" description="Helical" evidence="8">
    <location>
        <begin position="223"/>
        <end position="244"/>
    </location>
</feature>
<evidence type="ECO:0000313" key="10">
    <source>
        <dbReference type="EMBL" id="KAJ5231684.1"/>
    </source>
</evidence>
<evidence type="ECO:0000256" key="4">
    <source>
        <dbReference type="ARBA" id="ARBA00023125"/>
    </source>
</evidence>
<reference evidence="10" key="2">
    <citation type="journal article" date="2023" name="IMA Fungus">
        <title>Comparative genomic study of the Penicillium genus elucidates a diverse pangenome and 15 lateral gene transfer events.</title>
        <authorList>
            <person name="Petersen C."/>
            <person name="Sorensen T."/>
            <person name="Nielsen M.R."/>
            <person name="Sondergaard T.E."/>
            <person name="Sorensen J.L."/>
            <person name="Fitzpatrick D.A."/>
            <person name="Frisvad J.C."/>
            <person name="Nielsen K.L."/>
        </authorList>
    </citation>
    <scope>NUCLEOTIDE SEQUENCE</scope>
    <source>
        <strain evidence="10">IBT 23319</strain>
    </source>
</reference>